<feature type="coiled-coil region" evidence="15">
    <location>
        <begin position="573"/>
        <end position="600"/>
    </location>
</feature>
<name>A0A9X0B510_9EURO</name>
<dbReference type="GO" id="GO:0007004">
    <property type="term" value="P:telomere maintenance via telomerase"/>
    <property type="evidence" value="ECO:0007669"/>
    <property type="project" value="TreeGrafter"/>
</dbReference>
<dbReference type="RefSeq" id="XP_056486181.1">
    <property type="nucleotide sequence ID" value="XM_056635561.1"/>
</dbReference>
<feature type="coiled-coil region" evidence="15">
    <location>
        <begin position="473"/>
        <end position="525"/>
    </location>
</feature>
<dbReference type="GO" id="GO:0003691">
    <property type="term" value="F:double-stranded telomeric DNA binding"/>
    <property type="evidence" value="ECO:0007669"/>
    <property type="project" value="TreeGrafter"/>
</dbReference>
<evidence type="ECO:0000256" key="8">
    <source>
        <dbReference type="ARBA" id="ARBA00022763"/>
    </source>
</evidence>
<evidence type="ECO:0000256" key="4">
    <source>
        <dbReference type="ARBA" id="ARBA00009439"/>
    </source>
</evidence>
<dbReference type="InterPro" id="IPR038729">
    <property type="entry name" value="Rad50/SbcC_AAA"/>
</dbReference>
<evidence type="ECO:0000256" key="12">
    <source>
        <dbReference type="ARBA" id="ARBA00023204"/>
    </source>
</evidence>
<evidence type="ECO:0000256" key="1">
    <source>
        <dbReference type="ARBA" id="ARBA00001947"/>
    </source>
</evidence>
<dbReference type="GO" id="GO:0043047">
    <property type="term" value="F:single-stranded telomeric DNA binding"/>
    <property type="evidence" value="ECO:0007669"/>
    <property type="project" value="TreeGrafter"/>
</dbReference>
<dbReference type="FunFam" id="3.40.50.300:FF:001195">
    <property type="entry name" value="DNA repair protein rad50"/>
    <property type="match status" value="1"/>
</dbReference>
<comment type="similarity">
    <text evidence="4">Belongs to the SMC family. RAD50 subfamily.</text>
</comment>
<feature type="coiled-coil region" evidence="15">
    <location>
        <begin position="660"/>
        <end position="715"/>
    </location>
</feature>
<dbReference type="FunFam" id="3.40.50.300:FF:000947">
    <property type="entry name" value="DNA repair protein RAD50"/>
    <property type="match status" value="1"/>
</dbReference>
<keyword evidence="13" id="KW-0539">Nucleus</keyword>
<evidence type="ECO:0000259" key="16">
    <source>
        <dbReference type="Pfam" id="PF13476"/>
    </source>
</evidence>
<dbReference type="Gene3D" id="3.40.50.300">
    <property type="entry name" value="P-loop containing nucleotide triphosphate hydrolases"/>
    <property type="match status" value="2"/>
</dbReference>
<evidence type="ECO:0000256" key="6">
    <source>
        <dbReference type="ARBA" id="ARBA00022454"/>
    </source>
</evidence>
<dbReference type="GO" id="GO:0046872">
    <property type="term" value="F:metal ion binding"/>
    <property type="evidence" value="ECO:0007669"/>
    <property type="project" value="UniProtKB-KW"/>
</dbReference>
<reference evidence="17" key="2">
    <citation type="journal article" date="2023" name="IMA Fungus">
        <title>Comparative genomic study of the Penicillium genus elucidates a diverse pangenome and 15 lateral gene transfer events.</title>
        <authorList>
            <person name="Petersen C."/>
            <person name="Sorensen T."/>
            <person name="Nielsen M.R."/>
            <person name="Sondergaard T.E."/>
            <person name="Sorensen J.L."/>
            <person name="Fitzpatrick D.A."/>
            <person name="Frisvad J.C."/>
            <person name="Nielsen K.L."/>
        </authorList>
    </citation>
    <scope>NUCLEOTIDE SEQUENCE</scope>
    <source>
        <strain evidence="17">IBT 29677</strain>
    </source>
</reference>
<accession>A0A9X0B510</accession>
<dbReference type="GO" id="GO:0006302">
    <property type="term" value="P:double-strand break repair"/>
    <property type="evidence" value="ECO:0007669"/>
    <property type="project" value="InterPro"/>
</dbReference>
<feature type="coiled-coil region" evidence="15">
    <location>
        <begin position="284"/>
        <end position="447"/>
    </location>
</feature>
<evidence type="ECO:0000256" key="15">
    <source>
        <dbReference type="SAM" id="Coils"/>
    </source>
</evidence>
<protein>
    <recommendedName>
        <fullName evidence="5">DNA repair protein RAD50</fullName>
    </recommendedName>
</protein>
<keyword evidence="8" id="KW-0227">DNA damage</keyword>
<dbReference type="GO" id="GO:0070192">
    <property type="term" value="P:chromosome organization involved in meiotic cell cycle"/>
    <property type="evidence" value="ECO:0007669"/>
    <property type="project" value="TreeGrafter"/>
</dbReference>
<dbReference type="GeneID" id="81374541"/>
<reference evidence="17" key="1">
    <citation type="submission" date="2022-12" db="EMBL/GenBank/DDBJ databases">
        <authorList>
            <person name="Petersen C."/>
        </authorList>
    </citation>
    <scope>NUCLEOTIDE SEQUENCE</scope>
    <source>
        <strain evidence="17">IBT 29677</strain>
    </source>
</reference>
<evidence type="ECO:0000256" key="11">
    <source>
        <dbReference type="ARBA" id="ARBA00023054"/>
    </source>
</evidence>
<evidence type="ECO:0000313" key="17">
    <source>
        <dbReference type="EMBL" id="KAJ5388383.1"/>
    </source>
</evidence>
<comment type="cofactor">
    <cofactor evidence="1">
        <name>Zn(2+)</name>
        <dbReference type="ChEBI" id="CHEBI:29105"/>
    </cofactor>
</comment>
<dbReference type="Gene3D" id="1.10.287.1490">
    <property type="match status" value="1"/>
</dbReference>
<keyword evidence="11 15" id="KW-0175">Coiled coil</keyword>
<evidence type="ECO:0000256" key="3">
    <source>
        <dbReference type="ARBA" id="ARBA00004286"/>
    </source>
</evidence>
<comment type="subcellular location">
    <subcellularLocation>
        <location evidence="3">Chromosome</location>
    </subcellularLocation>
    <subcellularLocation>
        <location evidence="2">Nucleus</location>
    </subcellularLocation>
</comment>
<dbReference type="NCBIfam" id="TIGR00606">
    <property type="entry name" value="rad50"/>
    <property type="match status" value="1"/>
</dbReference>
<dbReference type="GO" id="GO:0030870">
    <property type="term" value="C:Mre11 complex"/>
    <property type="evidence" value="ECO:0007669"/>
    <property type="project" value="InterPro"/>
</dbReference>
<evidence type="ECO:0000256" key="5">
    <source>
        <dbReference type="ARBA" id="ARBA00017893"/>
    </source>
</evidence>
<dbReference type="PANTHER" id="PTHR18867">
    <property type="entry name" value="RAD50"/>
    <property type="match status" value="1"/>
</dbReference>
<dbReference type="Pfam" id="PF13558">
    <property type="entry name" value="SbcC_Walker_B"/>
    <property type="match status" value="1"/>
</dbReference>
<organism evidence="17 18">
    <name type="scientific">Penicillium cosmopolitanum</name>
    <dbReference type="NCBI Taxonomy" id="1131564"/>
    <lineage>
        <taxon>Eukaryota</taxon>
        <taxon>Fungi</taxon>
        <taxon>Dikarya</taxon>
        <taxon>Ascomycota</taxon>
        <taxon>Pezizomycotina</taxon>
        <taxon>Eurotiomycetes</taxon>
        <taxon>Eurotiomycetidae</taxon>
        <taxon>Eurotiales</taxon>
        <taxon>Aspergillaceae</taxon>
        <taxon>Penicillium</taxon>
    </lineage>
</organism>
<dbReference type="Pfam" id="PF13476">
    <property type="entry name" value="AAA_23"/>
    <property type="match status" value="1"/>
</dbReference>
<keyword evidence="18" id="KW-1185">Reference proteome</keyword>
<keyword evidence="12" id="KW-0234">DNA repair</keyword>
<evidence type="ECO:0000256" key="10">
    <source>
        <dbReference type="ARBA" id="ARBA00022833"/>
    </source>
</evidence>
<dbReference type="GO" id="GO:0051880">
    <property type="term" value="F:G-quadruplex DNA binding"/>
    <property type="evidence" value="ECO:0007669"/>
    <property type="project" value="TreeGrafter"/>
</dbReference>
<dbReference type="EMBL" id="JAPZBU010000009">
    <property type="protein sequence ID" value="KAJ5388383.1"/>
    <property type="molecule type" value="Genomic_DNA"/>
</dbReference>
<dbReference type="PANTHER" id="PTHR18867:SF12">
    <property type="entry name" value="DNA REPAIR PROTEIN RAD50"/>
    <property type="match status" value="1"/>
</dbReference>
<feature type="coiled-coil region" evidence="15">
    <location>
        <begin position="790"/>
        <end position="852"/>
    </location>
</feature>
<evidence type="ECO:0000256" key="13">
    <source>
        <dbReference type="ARBA" id="ARBA00023242"/>
    </source>
</evidence>
<keyword evidence="7" id="KW-0479">Metal-binding</keyword>
<evidence type="ECO:0000256" key="2">
    <source>
        <dbReference type="ARBA" id="ARBA00004123"/>
    </source>
</evidence>
<feature type="coiled-coil region" evidence="15">
    <location>
        <begin position="1051"/>
        <end position="1122"/>
    </location>
</feature>
<evidence type="ECO:0000256" key="14">
    <source>
        <dbReference type="ARBA" id="ARBA00049360"/>
    </source>
</evidence>
<dbReference type="OrthoDB" id="18797at2759"/>
<dbReference type="Proteomes" id="UP001147747">
    <property type="component" value="Unassembled WGS sequence"/>
</dbReference>
<dbReference type="GO" id="GO:0000722">
    <property type="term" value="P:telomere maintenance via recombination"/>
    <property type="evidence" value="ECO:0007669"/>
    <property type="project" value="TreeGrafter"/>
</dbReference>
<comment type="catalytic activity">
    <reaction evidence="14">
        <text>ATP + H2O = ADP + phosphate + H(+)</text>
        <dbReference type="Rhea" id="RHEA:13065"/>
        <dbReference type="ChEBI" id="CHEBI:15377"/>
        <dbReference type="ChEBI" id="CHEBI:15378"/>
        <dbReference type="ChEBI" id="CHEBI:30616"/>
        <dbReference type="ChEBI" id="CHEBI:43474"/>
        <dbReference type="ChEBI" id="CHEBI:456216"/>
    </reaction>
</comment>
<keyword evidence="10" id="KW-0862">Zinc</keyword>
<sequence>MSRTSCCQPALADLMWGSRLLNNVPFDTRDFVSQRRDALKWRKLDTSQIHRRTEHTQDGWNSISAGCVGGKITTITVCDILKAPTVPRDPKFRSFDNTRSETIQFHTPLTLIVGYNGSGKTTIIECLKYATTGDLPPNSKGGAFIHDPKLCGEKEVLAQVKLSFNGTSGAKMVATRSLQLTVKKTTRQQKTLEGQLVMVKNGERASISSRVAELDQIMPQYLGVSKAVLDSVIFCHQDESLWPMSEPSVLKKRFDEIFEAMKYTKAIDNIKALRKRQNEELAKFKIMEQHAKEDKDKADRAEKRSVKLQDEIEALREETQQMSKEMRRVAELADKAWRESESYAQVLGALEGKRIEAKSIETTIDNLKRHLVELDDSDEWLESTLEQFETKQIQYQQQEEAQKENYVDLKEQIEQTRYRLGLKQAENGKYENDKANFERQLQRRQNMITEIARGNNIRGVDDNMDQSDVDAFMQKIRRLLRDQNQSLDRVKREAQKELREVQDILNDIGQRKSALQESKNAAKRQIAANDGEAAAYQRKLNDIDVDEGIQCSLEAKWEDITTSLDHAKNRAATASWDQKIQDINAQIQNLEDVGLKLNNELIESSKKAKDLAQLEYLKKDAKEKERSLQTMRGAHRDRLSKVVGADWQPDTLEQDFQHVVDTETKQLADAERDRDGVSRELEQVEFKLKNAKKALKQRQKDLDNYAKEIREAIEAEPTEYLETLEKRQVEFDLARKDADQFAGMGTYLNNCLEAARQAKTCRTCARPFKTESELQRFTKKLEALVKKAGLDAEDEALQSLEEELKVAREASAAYDSWTRIKETEIPELEKEEEECEAQLDQLLDKLEGHDRTVSEMSESKRDVEALSKTVSTIVKYDTEIKTNMSKIEELVAKEQDIPIGRTSDDIQDELKTANEKSRELKKTLTALTAEKEQTQSEINKLELQLRDVRDQLNNAKFQLEKKSDLLVRVEEYKKLNSQQREIIDKAEKDIESLSPELLQAQTRYDDISQRADTRERDLQHEINRVSESIHQLDLANDDINSYNERGGPSQLERSNRELTQIEAEITKLEAEQNEITREINKISVQLKDSENTKRQYSDNLTYRQATRSLGKVMEEVGQLEEQNAEVDRSRFKQESERWTREHNALAAKQASKMGEMKSKDDQLMQLLADWNTDYKDASSKYKESHIKVETTKAAVEDLARYGGALDKAIMAYHGLKMEEINSIIGELWQKTYRGTDVDMILIRSDNENAKGNRSYNYRVCMVKSGAEMDMRGRCSAGQKVLASIIIRLALAECFGVNCGLIALDEPTTNLDRDNIRSLAESLHDIIRARQQQSNFQLIVITHDEEFLRHMQCGDFSDYYYRVSRNEKQKSIIERQSIAEVM</sequence>
<dbReference type="InterPro" id="IPR004584">
    <property type="entry name" value="Rad50_eukaryotes"/>
</dbReference>
<evidence type="ECO:0000256" key="7">
    <source>
        <dbReference type="ARBA" id="ARBA00022723"/>
    </source>
</evidence>
<dbReference type="InterPro" id="IPR027417">
    <property type="entry name" value="P-loop_NTPase"/>
</dbReference>
<gene>
    <name evidence="17" type="ORF">N7509_010924</name>
</gene>
<dbReference type="SUPFAM" id="SSF52540">
    <property type="entry name" value="P-loop containing nucleoside triphosphate hydrolases"/>
    <property type="match status" value="1"/>
</dbReference>
<evidence type="ECO:0000313" key="18">
    <source>
        <dbReference type="Proteomes" id="UP001147747"/>
    </source>
</evidence>
<evidence type="ECO:0000256" key="9">
    <source>
        <dbReference type="ARBA" id="ARBA00022801"/>
    </source>
</evidence>
<keyword evidence="9" id="KW-0378">Hydrolase</keyword>
<comment type="caution">
    <text evidence="17">The sequence shown here is derived from an EMBL/GenBank/DDBJ whole genome shotgun (WGS) entry which is preliminary data.</text>
</comment>
<dbReference type="GO" id="GO:0016887">
    <property type="term" value="F:ATP hydrolysis activity"/>
    <property type="evidence" value="ECO:0007669"/>
    <property type="project" value="InterPro"/>
</dbReference>
<feature type="domain" description="Rad50/SbcC-type AAA" evidence="16">
    <location>
        <begin position="92"/>
        <end position="325"/>
    </location>
</feature>
<dbReference type="GO" id="GO:0000794">
    <property type="term" value="C:condensed nuclear chromosome"/>
    <property type="evidence" value="ECO:0007669"/>
    <property type="project" value="TreeGrafter"/>
</dbReference>
<feature type="coiled-coil region" evidence="15">
    <location>
        <begin position="903"/>
        <end position="989"/>
    </location>
</feature>
<keyword evidence="6" id="KW-0158">Chromosome</keyword>
<proteinExistence type="inferred from homology"/>